<protein>
    <submittedName>
        <fullName evidence="2">Uncharacterized protein</fullName>
    </submittedName>
</protein>
<evidence type="ECO:0000313" key="3">
    <source>
        <dbReference type="Proteomes" id="UP000285317"/>
    </source>
</evidence>
<gene>
    <name evidence="2" type="ORF">C1I64_17900</name>
</gene>
<feature type="compositionally biased region" description="Low complexity" evidence="1">
    <location>
        <begin position="28"/>
        <end position="40"/>
    </location>
</feature>
<organism evidence="2 3">
    <name type="scientific">Rathayibacter festucae DSM 15932</name>
    <dbReference type="NCBI Taxonomy" id="1328866"/>
    <lineage>
        <taxon>Bacteria</taxon>
        <taxon>Bacillati</taxon>
        <taxon>Actinomycetota</taxon>
        <taxon>Actinomycetes</taxon>
        <taxon>Micrococcales</taxon>
        <taxon>Microbacteriaceae</taxon>
        <taxon>Rathayibacter</taxon>
    </lineage>
</organism>
<dbReference type="EMBL" id="CP028137">
    <property type="protein sequence ID" value="AZZ53727.1"/>
    <property type="molecule type" value="Genomic_DNA"/>
</dbReference>
<feature type="compositionally biased region" description="Basic and acidic residues" evidence="1">
    <location>
        <begin position="41"/>
        <end position="54"/>
    </location>
</feature>
<dbReference type="Proteomes" id="UP000285317">
    <property type="component" value="Chromosome"/>
</dbReference>
<sequence length="153" mass="16357">MTAGRPDPGSPLGRGLGRGRRLVGRGLGRLYDVASRPSSQRAEEERASRDEAEEARSRLVLDQLAQVTRQLAEVTTAVEALQGRIAEIEAGDDRRSARLSEITEATEGSARHLEDLITSTARESTEVHRALIDSIALLGRAVSSAATDDGAGR</sequence>
<dbReference type="KEGG" id="rfs:C1I64_17900"/>
<accession>A0A3Q9V236</accession>
<feature type="region of interest" description="Disordered" evidence="1">
    <location>
        <begin position="1"/>
        <end position="54"/>
    </location>
</feature>
<evidence type="ECO:0000256" key="1">
    <source>
        <dbReference type="SAM" id="MobiDB-lite"/>
    </source>
</evidence>
<dbReference type="RefSeq" id="WP_123705775.1">
    <property type="nucleotide sequence ID" value="NZ_CP028137.1"/>
</dbReference>
<feature type="compositionally biased region" description="Low complexity" evidence="1">
    <location>
        <begin position="1"/>
        <end position="13"/>
    </location>
</feature>
<reference evidence="2 3" key="1">
    <citation type="submission" date="2018-03" db="EMBL/GenBank/DDBJ databases">
        <title>Bacteriophage NCPPB3778 and a type I-E CRISPR drive the evolution of the US Biological Select Agent, Rathayibacter toxicus.</title>
        <authorList>
            <person name="Davis E.W.II."/>
            <person name="Tabima J.F."/>
            <person name="Weisberg A.J."/>
            <person name="Dantas Lopes L."/>
            <person name="Wiseman M.S."/>
            <person name="Wiseman M.S."/>
            <person name="Pupko T."/>
            <person name="Belcher M.S."/>
            <person name="Sechler A.J."/>
            <person name="Tancos M.A."/>
            <person name="Schroeder B.K."/>
            <person name="Murray T.D."/>
            <person name="Luster D.G."/>
            <person name="Schneider W.L."/>
            <person name="Rogers E."/>
            <person name="Andreote F.D."/>
            <person name="Grunwald N.J."/>
            <person name="Putnam M.L."/>
            <person name="Chang J.H."/>
        </authorList>
    </citation>
    <scope>NUCLEOTIDE SEQUENCE [LARGE SCALE GENOMIC DNA]</scope>
    <source>
        <strain evidence="2 3">DSM 15932</strain>
    </source>
</reference>
<name>A0A3Q9V236_9MICO</name>
<dbReference type="AlphaFoldDB" id="A0A3Q9V236"/>
<proteinExistence type="predicted"/>
<evidence type="ECO:0000313" key="2">
    <source>
        <dbReference type="EMBL" id="AZZ53727.1"/>
    </source>
</evidence>